<dbReference type="SUPFAM" id="SSF50475">
    <property type="entry name" value="FMN-binding split barrel"/>
    <property type="match status" value="1"/>
</dbReference>
<dbReference type="InterPro" id="IPR011576">
    <property type="entry name" value="Pyridox_Oxase_N"/>
</dbReference>
<dbReference type="AlphaFoldDB" id="A0A4V2SVC2"/>
<proteinExistence type="predicted"/>
<dbReference type="Gene3D" id="2.30.110.10">
    <property type="entry name" value="Electron Transport, Fmn-binding Protein, Chain A"/>
    <property type="match status" value="1"/>
</dbReference>
<dbReference type="InterPro" id="IPR024031">
    <property type="entry name" value="MSMEG_5819/OxyR"/>
</dbReference>
<keyword evidence="1" id="KW-0560">Oxidoreductase</keyword>
<dbReference type="InterPro" id="IPR012349">
    <property type="entry name" value="Split_barrel_FMN-bd"/>
</dbReference>
<keyword evidence="4" id="KW-1185">Reference proteome</keyword>
<dbReference type="OrthoDB" id="3693562at2"/>
<dbReference type="GO" id="GO:0016627">
    <property type="term" value="F:oxidoreductase activity, acting on the CH-CH group of donors"/>
    <property type="evidence" value="ECO:0007669"/>
    <property type="project" value="TreeGrafter"/>
</dbReference>
<protein>
    <submittedName>
        <fullName evidence="3">Pyridoxamine 5'-phosphate oxidase family protein</fullName>
    </submittedName>
</protein>
<dbReference type="Pfam" id="PF01243">
    <property type="entry name" value="PNPOx_N"/>
    <property type="match status" value="1"/>
</dbReference>
<dbReference type="RefSeq" id="WP_132875888.1">
    <property type="nucleotide sequence ID" value="NZ_SLXQ01000001.1"/>
</dbReference>
<reference evidence="3 4" key="1">
    <citation type="submission" date="2019-03" db="EMBL/GenBank/DDBJ databases">
        <title>Genomic Encyclopedia of Type Strains, Phase IV (KMG-IV): sequencing the most valuable type-strain genomes for metagenomic binning, comparative biology and taxonomic classification.</title>
        <authorList>
            <person name="Goeker M."/>
        </authorList>
    </citation>
    <scope>NUCLEOTIDE SEQUENCE [LARGE SCALE GENOMIC DNA]</scope>
    <source>
        <strain evidence="3 4">DSM 45765</strain>
    </source>
</reference>
<gene>
    <name evidence="3" type="ORF">EV191_1011361</name>
</gene>
<evidence type="ECO:0000313" key="3">
    <source>
        <dbReference type="EMBL" id="TCP57406.1"/>
    </source>
</evidence>
<dbReference type="GO" id="GO:0005829">
    <property type="term" value="C:cytosol"/>
    <property type="evidence" value="ECO:0007669"/>
    <property type="project" value="TreeGrafter"/>
</dbReference>
<dbReference type="Proteomes" id="UP000294911">
    <property type="component" value="Unassembled WGS sequence"/>
</dbReference>
<evidence type="ECO:0000313" key="4">
    <source>
        <dbReference type="Proteomes" id="UP000294911"/>
    </source>
</evidence>
<sequence>MIFSEAERNYLKTQQLGRMATVSRDGAPEVKAIGFTFDPETGTIDTGGPGLSSTKRWRNLQHNPLVSFIVDDMTPDEPGEVAPGWGRGVEIRGRVELLDDHEPPMAPDFFSREVIRIHPTRVVSWHLDAARPEIAARDVR</sequence>
<dbReference type="GO" id="GO:0070967">
    <property type="term" value="F:coenzyme F420 binding"/>
    <property type="evidence" value="ECO:0007669"/>
    <property type="project" value="TreeGrafter"/>
</dbReference>
<comment type="caution">
    <text evidence="3">The sequence shown here is derived from an EMBL/GenBank/DDBJ whole genome shotgun (WGS) entry which is preliminary data.</text>
</comment>
<accession>A0A4V2SVC2</accession>
<dbReference type="EMBL" id="SLXQ01000001">
    <property type="protein sequence ID" value="TCP57406.1"/>
    <property type="molecule type" value="Genomic_DNA"/>
</dbReference>
<organism evidence="3 4">
    <name type="scientific">Tamaricihabitans halophyticus</name>
    <dbReference type="NCBI Taxonomy" id="1262583"/>
    <lineage>
        <taxon>Bacteria</taxon>
        <taxon>Bacillati</taxon>
        <taxon>Actinomycetota</taxon>
        <taxon>Actinomycetes</taxon>
        <taxon>Pseudonocardiales</taxon>
        <taxon>Pseudonocardiaceae</taxon>
        <taxon>Tamaricihabitans</taxon>
    </lineage>
</organism>
<evidence type="ECO:0000256" key="1">
    <source>
        <dbReference type="ARBA" id="ARBA00023002"/>
    </source>
</evidence>
<evidence type="ECO:0000259" key="2">
    <source>
        <dbReference type="Pfam" id="PF01243"/>
    </source>
</evidence>
<dbReference type="PANTHER" id="PTHR35176:SF6">
    <property type="entry name" value="HEME OXYGENASE HI_0854-RELATED"/>
    <property type="match status" value="1"/>
</dbReference>
<dbReference type="InterPro" id="IPR052019">
    <property type="entry name" value="F420H2_bilvrd_red/Heme_oxyg"/>
</dbReference>
<dbReference type="NCBIfam" id="TIGR04023">
    <property type="entry name" value="PPOX_MSMEG_5819"/>
    <property type="match status" value="1"/>
</dbReference>
<dbReference type="PANTHER" id="PTHR35176">
    <property type="entry name" value="HEME OXYGENASE HI_0854-RELATED"/>
    <property type="match status" value="1"/>
</dbReference>
<feature type="domain" description="Pyridoxamine 5'-phosphate oxidase N-terminal" evidence="2">
    <location>
        <begin position="5"/>
        <end position="125"/>
    </location>
</feature>
<name>A0A4V2SVC2_9PSEU</name>